<dbReference type="EMBL" id="VCBC01000012">
    <property type="protein sequence ID" value="TLU64160.1"/>
    <property type="molecule type" value="Genomic_DNA"/>
</dbReference>
<reference evidence="2 3" key="1">
    <citation type="submission" date="2019-05" db="EMBL/GenBank/DDBJ databases">
        <title>Genome sequences of Thalassotalea litorea 1K03283.</title>
        <authorList>
            <person name="Zhang D."/>
        </authorList>
    </citation>
    <scope>NUCLEOTIDE SEQUENCE [LARGE SCALE GENOMIC DNA]</scope>
    <source>
        <strain evidence="2 3">MCCC 1K03283</strain>
    </source>
</reference>
<accession>A0A5R9IF64</accession>
<organism evidence="2 3">
    <name type="scientific">Thalassotalea litorea</name>
    <dbReference type="NCBI Taxonomy" id="2020715"/>
    <lineage>
        <taxon>Bacteria</taxon>
        <taxon>Pseudomonadati</taxon>
        <taxon>Pseudomonadota</taxon>
        <taxon>Gammaproteobacteria</taxon>
        <taxon>Alteromonadales</taxon>
        <taxon>Colwelliaceae</taxon>
        <taxon>Thalassotalea</taxon>
    </lineage>
</organism>
<dbReference type="Gene3D" id="3.40.720.10">
    <property type="entry name" value="Alkaline Phosphatase, subunit A"/>
    <property type="match status" value="1"/>
</dbReference>
<sequence>MLSNPLFAADKPNILVIWGDDIGWQNLTSYGLGVMGYSTPNIDRIANEGLRFTDHYAQPSCTAGRAAFITGQYPIRSGMTTVGQPGDSLGLKKESPSLAEVLKDEGYATGHFGKNHLGDRNEHLPTVHGFDEFFGNLYHLNTQEESEQRDYQNFGKQFSGDIESYENKFGTRGVIHSFATDKNDKTEDPRFGMVGMQTIKDTGPLTQERMKNFDEGEVIPKAFDFMKNAKKDGKPFFVWLNTSRMHLYTRLNDKWRYAAEQYTSEADYHGSGMLQHDHDIGLVLDFLEDNELDDNTIVWYSTDNGPEHASWPHGATTPFRGEKMTTYEGGVRVPSMIRWPGKFKAGAVLNGIQGHQDMFTSLAAAAGVTDVAKDMMDEKKQYIDGINNLPYWMGKSDKSARNHIFHYYESKLTAVRIGPWKFHFSTKEDYYANVIPRTVPLVFNIRMDPFESYDNSDSYGHLMQKVSWLIQPMGVLMGAHLQSLAEYPPVQGGKSFDMSNVVEEFINKAKQ</sequence>
<dbReference type="Pfam" id="PF14707">
    <property type="entry name" value="Sulfatase_C"/>
    <property type="match status" value="1"/>
</dbReference>
<dbReference type="PANTHER" id="PTHR43751:SF2">
    <property type="entry name" value="SULFATASE N-TERMINAL DOMAIN-CONTAINING PROTEIN"/>
    <property type="match status" value="1"/>
</dbReference>
<dbReference type="RefSeq" id="WP_138320443.1">
    <property type="nucleotide sequence ID" value="NZ_VCBC01000012.1"/>
</dbReference>
<gene>
    <name evidence="2" type="ORF">FE810_12705</name>
</gene>
<feature type="domain" description="Sulfatase N-terminal" evidence="1">
    <location>
        <begin position="12"/>
        <end position="368"/>
    </location>
</feature>
<proteinExistence type="predicted"/>
<evidence type="ECO:0000313" key="3">
    <source>
        <dbReference type="Proteomes" id="UP000307790"/>
    </source>
</evidence>
<comment type="caution">
    <text evidence="2">The sequence shown here is derived from an EMBL/GenBank/DDBJ whole genome shotgun (WGS) entry which is preliminary data.</text>
</comment>
<dbReference type="InterPro" id="IPR017850">
    <property type="entry name" value="Alkaline_phosphatase_core_sf"/>
</dbReference>
<dbReference type="Proteomes" id="UP000307790">
    <property type="component" value="Unassembled WGS sequence"/>
</dbReference>
<dbReference type="SUPFAM" id="SSF53649">
    <property type="entry name" value="Alkaline phosphatase-like"/>
    <property type="match status" value="1"/>
</dbReference>
<dbReference type="Pfam" id="PF00884">
    <property type="entry name" value="Sulfatase"/>
    <property type="match status" value="1"/>
</dbReference>
<evidence type="ECO:0000259" key="1">
    <source>
        <dbReference type="Pfam" id="PF00884"/>
    </source>
</evidence>
<evidence type="ECO:0000313" key="2">
    <source>
        <dbReference type="EMBL" id="TLU64160.1"/>
    </source>
</evidence>
<dbReference type="InterPro" id="IPR000917">
    <property type="entry name" value="Sulfatase_N"/>
</dbReference>
<dbReference type="CDD" id="cd16142">
    <property type="entry name" value="ARS_like"/>
    <property type="match status" value="1"/>
</dbReference>
<dbReference type="InterPro" id="IPR052701">
    <property type="entry name" value="GAG_Ulvan_Degrading_Sulfatases"/>
</dbReference>
<dbReference type="AlphaFoldDB" id="A0A5R9IF64"/>
<dbReference type="Gene3D" id="3.30.1120.10">
    <property type="match status" value="1"/>
</dbReference>
<protein>
    <submittedName>
        <fullName evidence="2">Arylsulfatase</fullName>
    </submittedName>
</protein>
<keyword evidence="3" id="KW-1185">Reference proteome</keyword>
<dbReference type="OrthoDB" id="9803751at2"/>
<name>A0A5R9IF64_9GAMM</name>
<dbReference type="PANTHER" id="PTHR43751">
    <property type="entry name" value="SULFATASE"/>
    <property type="match status" value="1"/>
</dbReference>